<evidence type="ECO:0000313" key="8">
    <source>
        <dbReference type="Proteomes" id="UP000000768"/>
    </source>
</evidence>
<dbReference type="CDD" id="cd00167">
    <property type="entry name" value="SANT"/>
    <property type="match status" value="1"/>
</dbReference>
<keyword evidence="8" id="KW-1185">Reference proteome</keyword>
<evidence type="ECO:0000256" key="1">
    <source>
        <dbReference type="ARBA" id="ARBA00023015"/>
    </source>
</evidence>
<dbReference type="InParanoid" id="A0A1B6P6R9"/>
<evidence type="ECO:0000259" key="5">
    <source>
        <dbReference type="PROSITE" id="PS50090"/>
    </source>
</evidence>
<protein>
    <submittedName>
        <fullName evidence="7">Uncharacterized protein</fullName>
    </submittedName>
</protein>
<organism evidence="7 8">
    <name type="scientific">Sorghum bicolor</name>
    <name type="common">Sorghum</name>
    <name type="synonym">Sorghum vulgare</name>
    <dbReference type="NCBI Taxonomy" id="4558"/>
    <lineage>
        <taxon>Eukaryota</taxon>
        <taxon>Viridiplantae</taxon>
        <taxon>Streptophyta</taxon>
        <taxon>Embryophyta</taxon>
        <taxon>Tracheophyta</taxon>
        <taxon>Spermatophyta</taxon>
        <taxon>Magnoliopsida</taxon>
        <taxon>Liliopsida</taxon>
        <taxon>Poales</taxon>
        <taxon>Poaceae</taxon>
        <taxon>PACMAD clade</taxon>
        <taxon>Panicoideae</taxon>
        <taxon>Andropogonodae</taxon>
        <taxon>Andropogoneae</taxon>
        <taxon>Sorghinae</taxon>
        <taxon>Sorghum</taxon>
    </lineage>
</organism>
<dbReference type="InterPro" id="IPR001005">
    <property type="entry name" value="SANT/Myb"/>
</dbReference>
<dbReference type="EMBL" id="CM000768">
    <property type="protein sequence ID" value="KXG21281.1"/>
    <property type="molecule type" value="Genomic_DNA"/>
</dbReference>
<dbReference type="NCBIfam" id="TIGR01557">
    <property type="entry name" value="myb_SHAQKYF"/>
    <property type="match status" value="1"/>
</dbReference>
<evidence type="ECO:0000256" key="4">
    <source>
        <dbReference type="ARBA" id="ARBA00023242"/>
    </source>
</evidence>
<dbReference type="Gene3D" id="1.10.10.60">
    <property type="entry name" value="Homeodomain-like"/>
    <property type="match status" value="1"/>
</dbReference>
<dbReference type="GO" id="GO:0003677">
    <property type="term" value="F:DNA binding"/>
    <property type="evidence" value="ECO:0007669"/>
    <property type="project" value="UniProtKB-KW"/>
</dbReference>
<dbReference type="InterPro" id="IPR017930">
    <property type="entry name" value="Myb_dom"/>
</dbReference>
<dbReference type="PANTHER" id="PTHR44042">
    <property type="entry name" value="DUPLICATED HOMEODOMAIN-LIKE SUPERFAMILY PROTEIN-RELATED"/>
    <property type="match status" value="1"/>
</dbReference>
<proteinExistence type="predicted"/>
<keyword evidence="4" id="KW-0539">Nucleus</keyword>
<evidence type="ECO:0000313" key="7">
    <source>
        <dbReference type="EMBL" id="KXG21281.1"/>
    </source>
</evidence>
<feature type="domain" description="Myb-like" evidence="5">
    <location>
        <begin position="99"/>
        <end position="143"/>
    </location>
</feature>
<keyword evidence="2" id="KW-0238">DNA-binding</keyword>
<evidence type="ECO:0000259" key="6">
    <source>
        <dbReference type="PROSITE" id="PS51294"/>
    </source>
</evidence>
<gene>
    <name evidence="7" type="ORF">SORBI_3009G039900</name>
</gene>
<evidence type="ECO:0000256" key="2">
    <source>
        <dbReference type="ARBA" id="ARBA00023125"/>
    </source>
</evidence>
<dbReference type="Pfam" id="PF23671">
    <property type="entry name" value="HTH_70"/>
    <property type="match status" value="1"/>
</dbReference>
<dbReference type="AlphaFoldDB" id="A0A1B6P6R9"/>
<dbReference type="SMART" id="SM00717">
    <property type="entry name" value="SANT"/>
    <property type="match status" value="1"/>
</dbReference>
<dbReference type="PROSITE" id="PS51294">
    <property type="entry name" value="HTH_MYB"/>
    <property type="match status" value="1"/>
</dbReference>
<dbReference type="InterPro" id="IPR056195">
    <property type="entry name" value="HTH_70"/>
</dbReference>
<reference evidence="7 8" key="1">
    <citation type="journal article" date="2009" name="Nature">
        <title>The Sorghum bicolor genome and the diversification of grasses.</title>
        <authorList>
            <person name="Paterson A.H."/>
            <person name="Bowers J.E."/>
            <person name="Bruggmann R."/>
            <person name="Dubchak I."/>
            <person name="Grimwood J."/>
            <person name="Gundlach H."/>
            <person name="Haberer G."/>
            <person name="Hellsten U."/>
            <person name="Mitros T."/>
            <person name="Poliakov A."/>
            <person name="Schmutz J."/>
            <person name="Spannagl M."/>
            <person name="Tang H."/>
            <person name="Wang X."/>
            <person name="Wicker T."/>
            <person name="Bharti A.K."/>
            <person name="Chapman J."/>
            <person name="Feltus F.A."/>
            <person name="Gowik U."/>
            <person name="Grigoriev I.V."/>
            <person name="Lyons E."/>
            <person name="Maher C.A."/>
            <person name="Martis M."/>
            <person name="Narechania A."/>
            <person name="Otillar R.P."/>
            <person name="Penning B.W."/>
            <person name="Salamov A.A."/>
            <person name="Wang Y."/>
            <person name="Zhang L."/>
            <person name="Carpita N.C."/>
            <person name="Freeling M."/>
            <person name="Gingle A.R."/>
            <person name="Hash C.T."/>
            <person name="Keller B."/>
            <person name="Klein P."/>
            <person name="Kresovich S."/>
            <person name="McCann M.C."/>
            <person name="Ming R."/>
            <person name="Peterson D.G."/>
            <person name="Mehboob-ur-Rahman"/>
            <person name="Ware D."/>
            <person name="Westhoff P."/>
            <person name="Mayer K.F."/>
            <person name="Messing J."/>
            <person name="Rokhsar D.S."/>
        </authorList>
    </citation>
    <scope>NUCLEOTIDE SEQUENCE [LARGE SCALE GENOMIC DNA]</scope>
    <source>
        <strain evidence="8">cv. BTx623</strain>
    </source>
</reference>
<dbReference type="Proteomes" id="UP000000768">
    <property type="component" value="Chromosome 9"/>
</dbReference>
<dbReference type="Gramene" id="KXG21281">
    <property type="protein sequence ID" value="KXG21281"/>
    <property type="gene ID" value="SORBI_3009G039900"/>
</dbReference>
<dbReference type="InterPro" id="IPR009057">
    <property type="entry name" value="Homeodomain-like_sf"/>
</dbReference>
<dbReference type="InterPro" id="IPR006447">
    <property type="entry name" value="Myb_dom_plants"/>
</dbReference>
<name>A0A1B6P6R9_SORBI</name>
<keyword evidence="1" id="KW-0805">Transcription regulation</keyword>
<dbReference type="Pfam" id="PF00249">
    <property type="entry name" value="Myb_DNA-binding"/>
    <property type="match status" value="1"/>
</dbReference>
<dbReference type="PANTHER" id="PTHR44042:SF17">
    <property type="entry name" value="MYB PROTEIN1"/>
    <property type="match status" value="1"/>
</dbReference>
<dbReference type="OMA" id="VVEMTMA"/>
<evidence type="ECO:0000256" key="3">
    <source>
        <dbReference type="ARBA" id="ARBA00023163"/>
    </source>
</evidence>
<keyword evidence="3" id="KW-0804">Transcription</keyword>
<accession>A0A1B6P6R9</accession>
<dbReference type="FunCoup" id="A0A1B6P6R9">
    <property type="interactions" value="806"/>
</dbReference>
<feature type="domain" description="HTH myb-type" evidence="6">
    <location>
        <begin position="99"/>
        <end position="147"/>
    </location>
</feature>
<reference evidence="8" key="2">
    <citation type="journal article" date="2018" name="Plant J.">
        <title>The Sorghum bicolor reference genome: improved assembly, gene annotations, a transcriptome atlas, and signatures of genome organization.</title>
        <authorList>
            <person name="McCormick R.F."/>
            <person name="Truong S.K."/>
            <person name="Sreedasyam A."/>
            <person name="Jenkins J."/>
            <person name="Shu S."/>
            <person name="Sims D."/>
            <person name="Kennedy M."/>
            <person name="Amirebrahimi M."/>
            <person name="Weers B.D."/>
            <person name="McKinley B."/>
            <person name="Mattison A."/>
            <person name="Morishige D.T."/>
            <person name="Grimwood J."/>
            <person name="Schmutz J."/>
            <person name="Mullet J.E."/>
        </authorList>
    </citation>
    <scope>NUCLEOTIDE SEQUENCE [LARGE SCALE GENOMIC DNA]</scope>
    <source>
        <strain evidence="8">cv. BTx623</strain>
    </source>
</reference>
<sequence>MDPNFNEGWSSSEIDMVKSLITSHITNKTYTNDTNKKHNEFVDDLQAMFPWKEKHQVINLYVELVVEMTMAQSSNQHVVGSSALVNVVPKKRRHAVKFWTTYEHRNFLHGLEAFGSGEWNSISKYFVPTKTPVQISSHAQKYFHRQECTTRRQCFNTNNVSLCDTQPSMPEDQ</sequence>
<dbReference type="PROSITE" id="PS50090">
    <property type="entry name" value="MYB_LIKE"/>
    <property type="match status" value="1"/>
</dbReference>
<dbReference type="SUPFAM" id="SSF46689">
    <property type="entry name" value="Homeodomain-like"/>
    <property type="match status" value="1"/>
</dbReference>